<proteinExistence type="inferred from homology"/>
<dbReference type="Gene3D" id="3.30.420.40">
    <property type="match status" value="1"/>
</dbReference>
<gene>
    <name evidence="2" type="ORF">RWE15_02185</name>
</gene>
<comment type="similarity">
    <text evidence="1">Belongs to the ROK (NagC/XylR) family.</text>
</comment>
<dbReference type="PANTHER" id="PTHR18964">
    <property type="entry name" value="ROK (REPRESSOR, ORF, KINASE) FAMILY"/>
    <property type="match status" value="1"/>
</dbReference>
<evidence type="ECO:0000313" key="2">
    <source>
        <dbReference type="EMBL" id="MDY0393455.1"/>
    </source>
</evidence>
<dbReference type="PANTHER" id="PTHR18964:SF149">
    <property type="entry name" value="BIFUNCTIONAL UDP-N-ACETYLGLUCOSAMINE 2-EPIMERASE_N-ACETYLMANNOSAMINE KINASE"/>
    <property type="match status" value="1"/>
</dbReference>
<evidence type="ECO:0000313" key="3">
    <source>
        <dbReference type="Proteomes" id="UP001281447"/>
    </source>
</evidence>
<dbReference type="SUPFAM" id="SSF53067">
    <property type="entry name" value="Actin-like ATPase domain"/>
    <property type="match status" value="1"/>
</dbReference>
<evidence type="ECO:0000256" key="1">
    <source>
        <dbReference type="ARBA" id="ARBA00006479"/>
    </source>
</evidence>
<accession>A0ABU5C2B5</accession>
<keyword evidence="3" id="KW-1185">Reference proteome</keyword>
<comment type="caution">
    <text evidence="2">The sequence shown here is derived from an EMBL/GenBank/DDBJ whole genome shotgun (WGS) entry which is preliminary data.</text>
</comment>
<protein>
    <submittedName>
        <fullName evidence="2">ROK family protein</fullName>
    </submittedName>
</protein>
<dbReference type="Pfam" id="PF00480">
    <property type="entry name" value="ROK"/>
    <property type="match status" value="1"/>
</dbReference>
<dbReference type="InterPro" id="IPR000600">
    <property type="entry name" value="ROK"/>
</dbReference>
<sequence>MDKLAIENEILGIGVGAPGFVDKETGMVHEAVNIGWKNFDLGNQLQLLSHLPVFVENDANLAALGENKKRKRIQRDRFDCNHIGNWRRQRNDRQW</sequence>
<organism evidence="2 3">
    <name type="scientific">Tigheibacillus halophilus</name>
    <dbReference type="NCBI Taxonomy" id="361280"/>
    <lineage>
        <taxon>Bacteria</taxon>
        <taxon>Bacillati</taxon>
        <taxon>Bacillota</taxon>
        <taxon>Bacilli</taxon>
        <taxon>Bacillales</taxon>
        <taxon>Bacillaceae</taxon>
        <taxon>Tigheibacillus</taxon>
    </lineage>
</organism>
<reference evidence="2 3" key="1">
    <citation type="submission" date="2023-10" db="EMBL/GenBank/DDBJ databases">
        <title>Virgibacillus halophilus 5B73C genome.</title>
        <authorList>
            <person name="Miliotis G."/>
            <person name="Sengupta P."/>
            <person name="Hameed A."/>
            <person name="Chuvochina M."/>
            <person name="Mcdonagh F."/>
            <person name="Simpson A.C."/>
            <person name="Singh N.K."/>
            <person name="Rekha P.D."/>
            <person name="Raman K."/>
            <person name="Hugenholtz P."/>
            <person name="Venkateswaran K."/>
        </authorList>
    </citation>
    <scope>NUCLEOTIDE SEQUENCE [LARGE SCALE GENOMIC DNA]</scope>
    <source>
        <strain evidence="2 3">5B73C</strain>
    </source>
</reference>
<dbReference type="Proteomes" id="UP001281447">
    <property type="component" value="Unassembled WGS sequence"/>
</dbReference>
<name>A0ABU5C2B5_9BACI</name>
<dbReference type="EMBL" id="JAWDIP010000003">
    <property type="protein sequence ID" value="MDY0393455.1"/>
    <property type="molecule type" value="Genomic_DNA"/>
</dbReference>
<dbReference type="InterPro" id="IPR043129">
    <property type="entry name" value="ATPase_NBD"/>
</dbReference>